<sequence>MTDIVKTAWASVVANEDFIGIDTYSGYRGCLRDPLGVQHLVPHSTDNKELGRLLKDALAYSRFVLPETSDDGIWVHPDVTFDRELYDYDSALQRYADWVKNLMAQYQYKTKRALFKKMKRCDAVCREGKITISPTYHRALEAWSGKHLSESDNVILAADRPDAEIGAGIRLALSRCKG</sequence>
<dbReference type="Pfam" id="PF07262">
    <property type="entry name" value="CdiI"/>
    <property type="match status" value="1"/>
</dbReference>
<protein>
    <submittedName>
        <fullName evidence="1">Contact-dependent growth inhibition system immunity protein</fullName>
    </submittedName>
</protein>
<dbReference type="InterPro" id="IPR009888">
    <property type="entry name" value="CdiI_Proteobact"/>
</dbReference>
<dbReference type="SUPFAM" id="SSF160207">
    <property type="entry name" value="NMB0488-like"/>
    <property type="match status" value="1"/>
</dbReference>
<evidence type="ECO:0000313" key="1">
    <source>
        <dbReference type="EMBL" id="MDC9591491.1"/>
    </source>
</evidence>
<gene>
    <name evidence="1" type="ORF">PSI23_19940</name>
</gene>
<dbReference type="RefSeq" id="WP_273556710.1">
    <property type="nucleotide sequence ID" value="NZ_JAQRFI010000090.1"/>
</dbReference>
<dbReference type="EMBL" id="JAQRFI010000090">
    <property type="protein sequence ID" value="MDC9591491.1"/>
    <property type="molecule type" value="Genomic_DNA"/>
</dbReference>
<keyword evidence="2" id="KW-1185">Reference proteome</keyword>
<dbReference type="InterPro" id="IPR037891">
    <property type="entry name" value="Cdil-like_sf"/>
</dbReference>
<organism evidence="1 2">
    <name type="scientific">Xenorhabdus yunnanensis</name>
    <dbReference type="NCBI Taxonomy" id="3025878"/>
    <lineage>
        <taxon>Bacteria</taxon>
        <taxon>Pseudomonadati</taxon>
        <taxon>Pseudomonadota</taxon>
        <taxon>Gammaproteobacteria</taxon>
        <taxon>Enterobacterales</taxon>
        <taxon>Morganellaceae</taxon>
        <taxon>Xenorhabdus</taxon>
    </lineage>
</organism>
<name>A0ABT5LK41_9GAMM</name>
<comment type="caution">
    <text evidence="1">The sequence shown here is derived from an EMBL/GenBank/DDBJ whole genome shotgun (WGS) entry which is preliminary data.</text>
</comment>
<dbReference type="CDD" id="cd13445">
    <property type="entry name" value="CDI_inhibitor_EC869_like"/>
    <property type="match status" value="1"/>
</dbReference>
<proteinExistence type="predicted"/>
<accession>A0ABT5LK41</accession>
<evidence type="ECO:0000313" key="2">
    <source>
        <dbReference type="Proteomes" id="UP001217178"/>
    </source>
</evidence>
<dbReference type="Proteomes" id="UP001217178">
    <property type="component" value="Unassembled WGS sequence"/>
</dbReference>
<reference evidence="1 2" key="1">
    <citation type="submission" date="2023-02" db="EMBL/GenBank/DDBJ databases">
        <title>Entomopathogenic bacteria.</title>
        <authorList>
            <person name="Machado R.A."/>
        </authorList>
    </citation>
    <scope>NUCLEOTIDE SEQUENCE [LARGE SCALE GENOMIC DNA]</scope>
    <source>
        <strain evidence="1 2">XENO-10</strain>
    </source>
</reference>
<dbReference type="Gene3D" id="3.40.1590.10">
    <property type="entry name" value="NMB0488-like"/>
    <property type="match status" value="1"/>
</dbReference>